<proteinExistence type="predicted"/>
<dbReference type="InterPro" id="IPR038883">
    <property type="entry name" value="AN11006-like"/>
</dbReference>
<accession>A0AA39X2A3</accession>
<dbReference type="AlphaFoldDB" id="A0AA39X2A3"/>
<evidence type="ECO:0000313" key="2">
    <source>
        <dbReference type="Proteomes" id="UP001175000"/>
    </source>
</evidence>
<dbReference type="Proteomes" id="UP001175000">
    <property type="component" value="Unassembled WGS sequence"/>
</dbReference>
<organism evidence="1 2">
    <name type="scientific">Immersiella caudata</name>
    <dbReference type="NCBI Taxonomy" id="314043"/>
    <lineage>
        <taxon>Eukaryota</taxon>
        <taxon>Fungi</taxon>
        <taxon>Dikarya</taxon>
        <taxon>Ascomycota</taxon>
        <taxon>Pezizomycotina</taxon>
        <taxon>Sordariomycetes</taxon>
        <taxon>Sordariomycetidae</taxon>
        <taxon>Sordariales</taxon>
        <taxon>Lasiosphaeriaceae</taxon>
        <taxon>Immersiella</taxon>
    </lineage>
</organism>
<dbReference type="EMBL" id="JAULSU010000002">
    <property type="protein sequence ID" value="KAK0625974.1"/>
    <property type="molecule type" value="Genomic_DNA"/>
</dbReference>
<protein>
    <submittedName>
        <fullName evidence="1">Uncharacterized protein</fullName>
    </submittedName>
</protein>
<keyword evidence="2" id="KW-1185">Reference proteome</keyword>
<reference evidence="1" key="1">
    <citation type="submission" date="2023-06" db="EMBL/GenBank/DDBJ databases">
        <title>Genome-scale phylogeny and comparative genomics of the fungal order Sordariales.</title>
        <authorList>
            <consortium name="Lawrence Berkeley National Laboratory"/>
            <person name="Hensen N."/>
            <person name="Bonometti L."/>
            <person name="Westerberg I."/>
            <person name="Brannstrom I.O."/>
            <person name="Guillou S."/>
            <person name="Cros-Aarteil S."/>
            <person name="Calhoun S."/>
            <person name="Haridas S."/>
            <person name="Kuo A."/>
            <person name="Mondo S."/>
            <person name="Pangilinan J."/>
            <person name="Riley R."/>
            <person name="Labutti K."/>
            <person name="Andreopoulos B."/>
            <person name="Lipzen A."/>
            <person name="Chen C."/>
            <person name="Yanf M."/>
            <person name="Daum C."/>
            <person name="Ng V."/>
            <person name="Clum A."/>
            <person name="Steindorff A."/>
            <person name="Ohm R."/>
            <person name="Martin F."/>
            <person name="Silar P."/>
            <person name="Natvig D."/>
            <person name="Lalanne C."/>
            <person name="Gautier V."/>
            <person name="Ament-Velasquez S.L."/>
            <person name="Kruys A."/>
            <person name="Hutchinson M.I."/>
            <person name="Powell A.J."/>
            <person name="Barry K."/>
            <person name="Miller A.N."/>
            <person name="Grigoriev I.V."/>
            <person name="Debuchy R."/>
            <person name="Gladieux P."/>
            <person name="Thoren M.H."/>
            <person name="Johannesson H."/>
        </authorList>
    </citation>
    <scope>NUCLEOTIDE SEQUENCE</scope>
    <source>
        <strain evidence="1">CBS 606.72</strain>
    </source>
</reference>
<name>A0AA39X2A3_9PEZI</name>
<comment type="caution">
    <text evidence="1">The sequence shown here is derived from an EMBL/GenBank/DDBJ whole genome shotgun (WGS) entry which is preliminary data.</text>
</comment>
<evidence type="ECO:0000313" key="1">
    <source>
        <dbReference type="EMBL" id="KAK0625974.1"/>
    </source>
</evidence>
<gene>
    <name evidence="1" type="ORF">B0T14DRAFT_492383</name>
</gene>
<dbReference type="PANTHER" id="PTHR42085">
    <property type="entry name" value="F-BOX DOMAIN-CONTAINING PROTEIN"/>
    <property type="match status" value="1"/>
</dbReference>
<sequence length="297" mass="34133">MTRTFASIPSEIRVLIYTHLLVSSDPAIIVSGEDVKKLSFLTHSASHPPPTLIAFPASAPSSAVLRTCKMAYREGLELLYSKNVFQFPELLNVGSGQSIAHMDRFLERIGSTNAGLIRHIRVPVPRWFVAHKEYVRRLEWLQQSGCPQLRSLELCFSGEHCQHMVSHEEGRYDGEGQMRKLEWFLSDLNFLSTDRTLLTFSFQVKVEQLKDPSPVMVCARERLERAAPDCRVQAVKLKHTLMFFIPTNIGIAMEESAYDRYVCYKDSVWRREIQEEDELTERGWAEQDLIRVSDLLD</sequence>
<dbReference type="PANTHER" id="PTHR42085:SF2">
    <property type="entry name" value="F-BOX DOMAIN-CONTAINING PROTEIN"/>
    <property type="match status" value="1"/>
</dbReference>